<evidence type="ECO:0000256" key="1">
    <source>
        <dbReference type="ARBA" id="ARBA00010515"/>
    </source>
</evidence>
<feature type="domain" description="Alpha/beta hydrolase fold-3" evidence="5">
    <location>
        <begin position="139"/>
        <end position="371"/>
    </location>
</feature>
<dbReference type="GO" id="GO:0016787">
    <property type="term" value="F:hydrolase activity"/>
    <property type="evidence" value="ECO:0007669"/>
    <property type="project" value="UniProtKB-KW"/>
</dbReference>
<evidence type="ECO:0000313" key="6">
    <source>
        <dbReference type="EMBL" id="PIL25980.1"/>
    </source>
</evidence>
<dbReference type="Pfam" id="PF07859">
    <property type="entry name" value="Abhydrolase_3"/>
    <property type="match status" value="1"/>
</dbReference>
<feature type="transmembrane region" description="Helical" evidence="4">
    <location>
        <begin position="12"/>
        <end position="32"/>
    </location>
</feature>
<organism evidence="6 7">
    <name type="scientific">Ganoderma sinense ZZ0214-1</name>
    <dbReference type="NCBI Taxonomy" id="1077348"/>
    <lineage>
        <taxon>Eukaryota</taxon>
        <taxon>Fungi</taxon>
        <taxon>Dikarya</taxon>
        <taxon>Basidiomycota</taxon>
        <taxon>Agaricomycotina</taxon>
        <taxon>Agaricomycetes</taxon>
        <taxon>Polyporales</taxon>
        <taxon>Polyporaceae</taxon>
        <taxon>Ganoderma</taxon>
    </lineage>
</organism>
<dbReference type="InterPro" id="IPR013094">
    <property type="entry name" value="AB_hydrolase_3"/>
</dbReference>
<dbReference type="OrthoDB" id="2152029at2759"/>
<dbReference type="PANTHER" id="PTHR48081">
    <property type="entry name" value="AB HYDROLASE SUPERFAMILY PROTEIN C4A8.06C"/>
    <property type="match status" value="1"/>
</dbReference>
<evidence type="ECO:0000256" key="3">
    <source>
        <dbReference type="PROSITE-ProRule" id="PRU10038"/>
    </source>
</evidence>
<keyword evidence="4" id="KW-0812">Transmembrane</keyword>
<comment type="similarity">
    <text evidence="1">Belongs to the 'GDXG' lipolytic enzyme family.</text>
</comment>
<dbReference type="PROSITE" id="PS01174">
    <property type="entry name" value="LIPASE_GDXG_SER"/>
    <property type="match status" value="1"/>
</dbReference>
<dbReference type="Proteomes" id="UP000230002">
    <property type="component" value="Unassembled WGS sequence"/>
</dbReference>
<gene>
    <name evidence="6" type="ORF">GSI_11734</name>
</gene>
<name>A0A2G8RWU1_9APHY</name>
<evidence type="ECO:0000256" key="4">
    <source>
        <dbReference type="SAM" id="Phobius"/>
    </source>
</evidence>
<keyword evidence="2" id="KW-0378">Hydrolase</keyword>
<feature type="active site" evidence="3">
    <location>
        <position position="224"/>
    </location>
</feature>
<dbReference type="InterPro" id="IPR029058">
    <property type="entry name" value="AB_hydrolase_fold"/>
</dbReference>
<dbReference type="AlphaFoldDB" id="A0A2G8RWU1"/>
<evidence type="ECO:0000259" key="5">
    <source>
        <dbReference type="Pfam" id="PF07859"/>
    </source>
</evidence>
<dbReference type="InterPro" id="IPR033140">
    <property type="entry name" value="Lipase_GDXG_put_SER_AS"/>
</dbReference>
<accession>A0A2G8RWU1</accession>
<sequence length="394" mass="43107">MPFAFRHQPLKAAYIAGGVVYVLAALPVWLVLDTIPAARPRKSWPFKRAILTHLFRTVIGMMFQTSLPAPAPLSTFEKNASTLGFVFVEATPELVVGEVADIAEKNGVKAERTGGFWYGPRDDKNGVGQRALPGERVVYHLHGGGYVMGSADPSGSMTELWKGYSQYLGPNLRMFALEYRISSAAPFKHANPFPASLIDTIAGYRYLIEDVGFEPRNIILSGDSAGGGIVFNLARYIATTDLASLPKPGGMILLSPTMDWAQTHVGKDSSMVHNSRSDVVQPILESGYTRRALVGRLPEEFAATSAWISPGALDLPLLPDMFGGFPPTAIVAGGAEYTLDPMVTVRDRLMKDNGKENVKYIEEADALHDFLVIDWVEPERTHTLKELGEWVKTL</sequence>
<dbReference type="SUPFAM" id="SSF53474">
    <property type="entry name" value="alpha/beta-Hydrolases"/>
    <property type="match status" value="1"/>
</dbReference>
<dbReference type="EMBL" id="AYKW01000045">
    <property type="protein sequence ID" value="PIL25980.1"/>
    <property type="molecule type" value="Genomic_DNA"/>
</dbReference>
<evidence type="ECO:0000256" key="2">
    <source>
        <dbReference type="ARBA" id="ARBA00022801"/>
    </source>
</evidence>
<protein>
    <recommendedName>
        <fullName evidence="5">Alpha/beta hydrolase fold-3 domain-containing protein</fullName>
    </recommendedName>
</protein>
<dbReference type="PANTHER" id="PTHR48081:SF26">
    <property type="entry name" value="ALPHA_BETA HYDROLASE FOLD-3 DOMAIN-CONTAINING PROTEIN"/>
    <property type="match status" value="1"/>
</dbReference>
<proteinExistence type="inferred from homology"/>
<evidence type="ECO:0000313" key="7">
    <source>
        <dbReference type="Proteomes" id="UP000230002"/>
    </source>
</evidence>
<dbReference type="InterPro" id="IPR050300">
    <property type="entry name" value="GDXG_lipolytic_enzyme"/>
</dbReference>
<comment type="caution">
    <text evidence="6">The sequence shown here is derived from an EMBL/GenBank/DDBJ whole genome shotgun (WGS) entry which is preliminary data.</text>
</comment>
<reference evidence="6 7" key="1">
    <citation type="journal article" date="2015" name="Sci. Rep.">
        <title>Chromosome-level genome map provides insights into diverse defense mechanisms in the medicinal fungus Ganoderma sinense.</title>
        <authorList>
            <person name="Zhu Y."/>
            <person name="Xu J."/>
            <person name="Sun C."/>
            <person name="Zhou S."/>
            <person name="Xu H."/>
            <person name="Nelson D.R."/>
            <person name="Qian J."/>
            <person name="Song J."/>
            <person name="Luo H."/>
            <person name="Xiang L."/>
            <person name="Li Y."/>
            <person name="Xu Z."/>
            <person name="Ji A."/>
            <person name="Wang L."/>
            <person name="Lu S."/>
            <person name="Hayward A."/>
            <person name="Sun W."/>
            <person name="Li X."/>
            <person name="Schwartz D.C."/>
            <person name="Wang Y."/>
            <person name="Chen S."/>
        </authorList>
    </citation>
    <scope>NUCLEOTIDE SEQUENCE [LARGE SCALE GENOMIC DNA]</scope>
    <source>
        <strain evidence="6 7">ZZ0214-1</strain>
    </source>
</reference>
<keyword evidence="4" id="KW-1133">Transmembrane helix</keyword>
<dbReference type="Gene3D" id="3.40.50.1820">
    <property type="entry name" value="alpha/beta hydrolase"/>
    <property type="match status" value="1"/>
</dbReference>
<dbReference type="STRING" id="1077348.A0A2G8RWU1"/>
<keyword evidence="7" id="KW-1185">Reference proteome</keyword>
<keyword evidence="4" id="KW-0472">Membrane</keyword>